<feature type="transmembrane region" description="Helical" evidence="7">
    <location>
        <begin position="189"/>
        <end position="208"/>
    </location>
</feature>
<feature type="transmembrane region" description="Helical" evidence="7">
    <location>
        <begin position="133"/>
        <end position="151"/>
    </location>
</feature>
<evidence type="ECO:0000256" key="6">
    <source>
        <dbReference type="ARBA" id="ARBA00023136"/>
    </source>
</evidence>
<evidence type="ECO:0000256" key="1">
    <source>
        <dbReference type="ARBA" id="ARBA00004651"/>
    </source>
</evidence>
<keyword evidence="4 7" id="KW-0812">Transmembrane</keyword>
<feature type="domain" description="EamA" evidence="8">
    <location>
        <begin position="1"/>
        <end position="119"/>
    </location>
</feature>
<evidence type="ECO:0000313" key="9">
    <source>
        <dbReference type="EMBL" id="NNG35585.1"/>
    </source>
</evidence>
<evidence type="ECO:0000256" key="3">
    <source>
        <dbReference type="ARBA" id="ARBA00022475"/>
    </source>
</evidence>
<dbReference type="InterPro" id="IPR051258">
    <property type="entry name" value="Diverse_Substrate_Transporter"/>
</dbReference>
<dbReference type="InterPro" id="IPR037185">
    <property type="entry name" value="EmrE-like"/>
</dbReference>
<feature type="transmembrane region" description="Helical" evidence="7">
    <location>
        <begin position="158"/>
        <end position="177"/>
    </location>
</feature>
<dbReference type="Pfam" id="PF00892">
    <property type="entry name" value="EamA"/>
    <property type="match status" value="2"/>
</dbReference>
<name>A0A849A4W5_9ACTN</name>
<dbReference type="AlphaFoldDB" id="A0A849A4W5"/>
<evidence type="ECO:0000256" key="5">
    <source>
        <dbReference type="ARBA" id="ARBA00022989"/>
    </source>
</evidence>
<dbReference type="PANTHER" id="PTHR42920">
    <property type="entry name" value="OS03G0707200 PROTEIN-RELATED"/>
    <property type="match status" value="1"/>
</dbReference>
<keyword evidence="6 7" id="KW-0472">Membrane</keyword>
<gene>
    <name evidence="9" type="ORF">HKD39_07635</name>
</gene>
<comment type="caution">
    <text evidence="9">The sequence shown here is derived from an EMBL/GenBank/DDBJ whole genome shotgun (WGS) entry which is preliminary data.</text>
</comment>
<comment type="subcellular location">
    <subcellularLocation>
        <location evidence="1">Cell membrane</location>
        <topology evidence="1">Multi-pass membrane protein</topology>
    </subcellularLocation>
</comment>
<dbReference type="SUPFAM" id="SSF103481">
    <property type="entry name" value="Multidrug resistance efflux transporter EmrE"/>
    <property type="match status" value="2"/>
</dbReference>
<reference evidence="9 10" key="1">
    <citation type="submission" date="2020-05" db="EMBL/GenBank/DDBJ databases">
        <title>Nakamurella sp. DB0629 isolated from air conditioner.</title>
        <authorList>
            <person name="Kim D.H."/>
            <person name="Kim D.-U."/>
        </authorList>
    </citation>
    <scope>NUCLEOTIDE SEQUENCE [LARGE SCALE GENOMIC DNA]</scope>
    <source>
        <strain evidence="9 10">DB0629</strain>
    </source>
</reference>
<feature type="transmembrane region" description="Helical" evidence="7">
    <location>
        <begin position="104"/>
        <end position="121"/>
    </location>
</feature>
<keyword evidence="10" id="KW-1185">Reference proteome</keyword>
<protein>
    <submittedName>
        <fullName evidence="9">DMT family transporter</fullName>
    </submittedName>
</protein>
<dbReference type="Proteomes" id="UP000562984">
    <property type="component" value="Unassembled WGS sequence"/>
</dbReference>
<dbReference type="InterPro" id="IPR000620">
    <property type="entry name" value="EamA_dom"/>
</dbReference>
<sequence length="282" mass="29486">MWGSSFPLTKVVLDEVPTPDLLVVRFALATLVTAALLHRSVRALPAPALRRGVALGLLYGVAQLTQTWGVETTPASVSGFITGLYVVLTPLCAAVLLRTRIDARVWLATGLATVGLAFLALGDGLRLGGGESLTLLSALIYALHIVALSAWSRPQHALGLSVVQLGMTALVSLPVALPGGIAVPHSTGAWLALVYMALASGALAMVVQSWAQAYLAPSRAAIIMSSEPLWATVFAVSFFDEPLTGRIVAGGAAMLVAMLMVELRPRGRAPDPRPEDTPLGRD</sequence>
<accession>A0A849A4W5</accession>
<feature type="domain" description="EamA" evidence="8">
    <location>
        <begin position="130"/>
        <end position="261"/>
    </location>
</feature>
<proteinExistence type="inferred from homology"/>
<evidence type="ECO:0000256" key="7">
    <source>
        <dbReference type="SAM" id="Phobius"/>
    </source>
</evidence>
<feature type="transmembrane region" description="Helical" evidence="7">
    <location>
        <begin position="20"/>
        <end position="37"/>
    </location>
</feature>
<evidence type="ECO:0000256" key="4">
    <source>
        <dbReference type="ARBA" id="ARBA00022692"/>
    </source>
</evidence>
<comment type="similarity">
    <text evidence="2">Belongs to the EamA transporter family.</text>
</comment>
<feature type="transmembrane region" description="Helical" evidence="7">
    <location>
        <begin position="49"/>
        <end position="69"/>
    </location>
</feature>
<dbReference type="EMBL" id="JABEND010000003">
    <property type="protein sequence ID" value="NNG35585.1"/>
    <property type="molecule type" value="Genomic_DNA"/>
</dbReference>
<dbReference type="PANTHER" id="PTHR42920:SF5">
    <property type="entry name" value="EAMA DOMAIN-CONTAINING PROTEIN"/>
    <property type="match status" value="1"/>
</dbReference>
<dbReference type="GO" id="GO:0005886">
    <property type="term" value="C:plasma membrane"/>
    <property type="evidence" value="ECO:0007669"/>
    <property type="project" value="UniProtKB-SubCell"/>
</dbReference>
<organism evidence="9 10">
    <name type="scientific">Nakamurella aerolata</name>
    <dbReference type="NCBI Taxonomy" id="1656892"/>
    <lineage>
        <taxon>Bacteria</taxon>
        <taxon>Bacillati</taxon>
        <taxon>Actinomycetota</taxon>
        <taxon>Actinomycetes</taxon>
        <taxon>Nakamurellales</taxon>
        <taxon>Nakamurellaceae</taxon>
        <taxon>Nakamurella</taxon>
    </lineage>
</organism>
<keyword evidence="5 7" id="KW-1133">Transmembrane helix</keyword>
<evidence type="ECO:0000259" key="8">
    <source>
        <dbReference type="Pfam" id="PF00892"/>
    </source>
</evidence>
<evidence type="ECO:0000313" key="10">
    <source>
        <dbReference type="Proteomes" id="UP000562984"/>
    </source>
</evidence>
<feature type="transmembrane region" description="Helical" evidence="7">
    <location>
        <begin position="75"/>
        <end position="97"/>
    </location>
</feature>
<keyword evidence="3" id="KW-1003">Cell membrane</keyword>
<evidence type="ECO:0000256" key="2">
    <source>
        <dbReference type="ARBA" id="ARBA00007362"/>
    </source>
</evidence>